<evidence type="ECO:0000313" key="2">
    <source>
        <dbReference type="Proteomes" id="UP000319715"/>
    </source>
</evidence>
<dbReference type="InterPro" id="IPR024753">
    <property type="entry name" value="AriR"/>
</dbReference>
<keyword evidence="2" id="KW-1185">Reference proteome</keyword>
<dbReference type="Proteomes" id="UP000319715">
    <property type="component" value="Unassembled WGS sequence"/>
</dbReference>
<dbReference type="RefSeq" id="WP_141496089.1">
    <property type="nucleotide sequence ID" value="NZ_JBBCXI010000007.1"/>
</dbReference>
<name>A0ABY3A2A2_9GAMM</name>
<dbReference type="Pfam" id="PF10798">
    <property type="entry name" value="YmgB"/>
    <property type="match status" value="1"/>
</dbReference>
<dbReference type="EMBL" id="VICF01000002">
    <property type="protein sequence ID" value="TQC76127.1"/>
    <property type="molecule type" value="Genomic_DNA"/>
</dbReference>
<organism evidence="1 2">
    <name type="scientific">Pantoea dispersa</name>
    <dbReference type="NCBI Taxonomy" id="59814"/>
    <lineage>
        <taxon>Bacteria</taxon>
        <taxon>Pseudomonadati</taxon>
        <taxon>Pseudomonadota</taxon>
        <taxon>Gammaproteobacteria</taxon>
        <taxon>Enterobacterales</taxon>
        <taxon>Erwiniaceae</taxon>
        <taxon>Pantoea</taxon>
    </lineage>
</organism>
<gene>
    <name evidence="1" type="ORF">FK492_09635</name>
</gene>
<sequence length="84" mass="9459">MMMRYDPFHNNSEDALPWTGGSLQAKQHELLGTLVQEILCSGKLLNRKTLFVALIARLDQCDDVILKTHYEAIFSLLLGRVAAD</sequence>
<reference evidence="1 2" key="1">
    <citation type="submission" date="2019-06" db="EMBL/GenBank/DDBJ databases">
        <title>Pantoea dispersa Assembly.</title>
        <authorList>
            <person name="Wang J."/>
        </authorList>
    </citation>
    <scope>NUCLEOTIDE SEQUENCE [LARGE SCALE GENOMIC DNA]</scope>
    <source>
        <strain evidence="2">bio</strain>
    </source>
</reference>
<protein>
    <recommendedName>
        <fullName evidence="3">Two-component-system connector protein YcgZ</fullName>
    </recommendedName>
</protein>
<proteinExistence type="predicted"/>
<accession>A0ABY3A2A2</accession>
<comment type="caution">
    <text evidence="1">The sequence shown here is derived from an EMBL/GenBank/DDBJ whole genome shotgun (WGS) entry which is preliminary data.</text>
</comment>
<dbReference type="Gene3D" id="1.20.5.5260">
    <property type="match status" value="1"/>
</dbReference>
<evidence type="ECO:0000313" key="1">
    <source>
        <dbReference type="EMBL" id="TQC76127.1"/>
    </source>
</evidence>
<evidence type="ECO:0008006" key="3">
    <source>
        <dbReference type="Google" id="ProtNLM"/>
    </source>
</evidence>